<evidence type="ECO:0000256" key="7">
    <source>
        <dbReference type="ARBA" id="ARBA00023004"/>
    </source>
</evidence>
<dbReference type="GO" id="GO:0009055">
    <property type="term" value="F:electron transfer activity"/>
    <property type="evidence" value="ECO:0007669"/>
    <property type="project" value="InterPro"/>
</dbReference>
<dbReference type="InterPro" id="IPR050597">
    <property type="entry name" value="Cytochrome_c_Oxidase_Subunit"/>
</dbReference>
<protein>
    <submittedName>
        <fullName evidence="11">C-type cytochrome</fullName>
    </submittedName>
</protein>
<comment type="subcellular location">
    <subcellularLocation>
        <location evidence="1">Periplasm</location>
    </subcellularLocation>
</comment>
<feature type="binding site" description="covalent" evidence="8">
    <location>
        <position position="91"/>
    </location>
    <ligand>
        <name>heme c</name>
        <dbReference type="ChEBI" id="CHEBI:61717"/>
        <label>2</label>
    </ligand>
</feature>
<dbReference type="GO" id="GO:0020037">
    <property type="term" value="F:heme binding"/>
    <property type="evidence" value="ECO:0007669"/>
    <property type="project" value="InterPro"/>
</dbReference>
<dbReference type="PANTHER" id="PTHR33751">
    <property type="entry name" value="CBB3-TYPE CYTOCHROME C OXIDASE SUBUNIT FIXP"/>
    <property type="match status" value="1"/>
</dbReference>
<dbReference type="GO" id="GO:0005506">
    <property type="term" value="F:iron ion binding"/>
    <property type="evidence" value="ECO:0007669"/>
    <property type="project" value="InterPro"/>
</dbReference>
<organism evidence="11 12">
    <name type="scientific">Ramlibacter cellulosilyticus</name>
    <dbReference type="NCBI Taxonomy" id="2764187"/>
    <lineage>
        <taxon>Bacteria</taxon>
        <taxon>Pseudomonadati</taxon>
        <taxon>Pseudomonadota</taxon>
        <taxon>Betaproteobacteria</taxon>
        <taxon>Burkholderiales</taxon>
        <taxon>Comamonadaceae</taxon>
        <taxon>Ramlibacter</taxon>
    </lineage>
</organism>
<gene>
    <name evidence="11" type="ORF">H8N03_00070</name>
</gene>
<evidence type="ECO:0000313" key="12">
    <source>
        <dbReference type="Proteomes" id="UP000608513"/>
    </source>
</evidence>
<dbReference type="InterPro" id="IPR009056">
    <property type="entry name" value="Cyt_c-like_dom"/>
</dbReference>
<feature type="domain" description="Cytochrome c" evidence="10">
    <location>
        <begin position="70"/>
        <end position="158"/>
    </location>
</feature>
<dbReference type="PROSITE" id="PS51007">
    <property type="entry name" value="CYTC"/>
    <property type="match status" value="1"/>
</dbReference>
<feature type="binding site" description="axial binding residue" evidence="9">
    <location>
        <position position="43"/>
    </location>
    <ligand>
        <name>heme c</name>
        <dbReference type="ChEBI" id="CHEBI:61717"/>
        <label>1</label>
    </ligand>
    <ligandPart>
        <name>Fe</name>
        <dbReference type="ChEBI" id="CHEBI:18248"/>
    </ligandPart>
</feature>
<evidence type="ECO:0000313" key="11">
    <source>
        <dbReference type="EMBL" id="MBC5781316.1"/>
    </source>
</evidence>
<dbReference type="GO" id="GO:0042597">
    <property type="term" value="C:periplasmic space"/>
    <property type="evidence" value="ECO:0007669"/>
    <property type="project" value="UniProtKB-SubCell"/>
</dbReference>
<dbReference type="Proteomes" id="UP000608513">
    <property type="component" value="Unassembled WGS sequence"/>
</dbReference>
<keyword evidence="6" id="KW-0249">Electron transport</keyword>
<feature type="binding site" description="axial binding residue" evidence="9">
    <location>
        <position position="135"/>
    </location>
    <ligand>
        <name>heme c</name>
        <dbReference type="ChEBI" id="CHEBI:61717"/>
        <label>2</label>
    </ligand>
    <ligandPart>
        <name>Fe</name>
        <dbReference type="ChEBI" id="CHEBI:18248"/>
    </ligandPart>
</feature>
<feature type="binding site" description="axial binding residue" evidence="9">
    <location>
        <position position="95"/>
    </location>
    <ligand>
        <name>heme c</name>
        <dbReference type="ChEBI" id="CHEBI:61717"/>
        <label>2</label>
    </ligand>
    <ligandPart>
        <name>Fe</name>
        <dbReference type="ChEBI" id="CHEBI:18248"/>
    </ligandPart>
</feature>
<sequence>MACHGPQGNSQNPEIPSLAAQPQLFIENQLVLIREGMREVPQMKGLLDGMKDPEIVALAAYFAAQKPVAVAAKRDEAMFQRGQALAGKALCGSCHLPDFTGRQQIPRLAGQHESFLLTAMKQFRDKPGPGRDTIMAASLYGLKDQDLADLAHYLAQLR</sequence>
<dbReference type="PIRSF" id="PIRSF000005">
    <property type="entry name" value="Cytochrome_c4"/>
    <property type="match status" value="1"/>
</dbReference>
<dbReference type="InterPro" id="IPR036909">
    <property type="entry name" value="Cyt_c-like_dom_sf"/>
</dbReference>
<dbReference type="EMBL" id="JACORT010000001">
    <property type="protein sequence ID" value="MBC5781316.1"/>
    <property type="molecule type" value="Genomic_DNA"/>
</dbReference>
<reference evidence="11" key="1">
    <citation type="submission" date="2020-08" db="EMBL/GenBank/DDBJ databases">
        <title>Ramlibacter sp. USB13 16S ribosomal RNA gene genome sequencing and assembly.</title>
        <authorList>
            <person name="Kang M."/>
        </authorList>
    </citation>
    <scope>NUCLEOTIDE SEQUENCE</scope>
    <source>
        <strain evidence="11">USB13</strain>
    </source>
</reference>
<evidence type="ECO:0000256" key="9">
    <source>
        <dbReference type="PIRSR" id="PIRSR000005-2"/>
    </source>
</evidence>
<dbReference type="AlphaFoldDB" id="A0A923S958"/>
<dbReference type="InterPro" id="IPR024167">
    <property type="entry name" value="Cytochrome_c4-like"/>
</dbReference>
<dbReference type="PANTHER" id="PTHR33751:SF9">
    <property type="entry name" value="CYTOCHROME C4"/>
    <property type="match status" value="1"/>
</dbReference>
<proteinExistence type="predicted"/>
<keyword evidence="5" id="KW-0574">Periplasm</keyword>
<feature type="binding site" description="covalent" evidence="8">
    <location>
        <position position="94"/>
    </location>
    <ligand>
        <name>heme c</name>
        <dbReference type="ChEBI" id="CHEBI:61717"/>
        <label>2</label>
    </ligand>
</feature>
<feature type="binding site" description="covalent" evidence="8">
    <location>
        <position position="3"/>
    </location>
    <ligand>
        <name>heme c</name>
        <dbReference type="ChEBI" id="CHEBI:61717"/>
        <label>1</label>
    </ligand>
</feature>
<keyword evidence="3 8" id="KW-0349">Heme</keyword>
<evidence type="ECO:0000256" key="8">
    <source>
        <dbReference type="PIRSR" id="PIRSR000005-1"/>
    </source>
</evidence>
<evidence type="ECO:0000259" key="10">
    <source>
        <dbReference type="PROSITE" id="PS51007"/>
    </source>
</evidence>
<keyword evidence="7 9" id="KW-0408">Iron</keyword>
<evidence type="ECO:0000256" key="4">
    <source>
        <dbReference type="ARBA" id="ARBA00022723"/>
    </source>
</evidence>
<evidence type="ECO:0000256" key="6">
    <source>
        <dbReference type="ARBA" id="ARBA00022982"/>
    </source>
</evidence>
<dbReference type="Pfam" id="PF00034">
    <property type="entry name" value="Cytochrom_C"/>
    <property type="match status" value="1"/>
</dbReference>
<evidence type="ECO:0000256" key="3">
    <source>
        <dbReference type="ARBA" id="ARBA00022617"/>
    </source>
</evidence>
<keyword evidence="12" id="KW-1185">Reference proteome</keyword>
<name>A0A923S958_9BURK</name>
<evidence type="ECO:0000256" key="5">
    <source>
        <dbReference type="ARBA" id="ARBA00022764"/>
    </source>
</evidence>
<comment type="caution">
    <text evidence="11">The sequence shown here is derived from an EMBL/GenBank/DDBJ whole genome shotgun (WGS) entry which is preliminary data.</text>
</comment>
<feature type="binding site" description="axial binding residue" evidence="9">
    <location>
        <position position="4"/>
    </location>
    <ligand>
        <name>heme c</name>
        <dbReference type="ChEBI" id="CHEBI:61717"/>
        <label>1</label>
    </ligand>
    <ligandPart>
        <name>Fe</name>
        <dbReference type="ChEBI" id="CHEBI:18248"/>
    </ligandPart>
</feature>
<dbReference type="Gene3D" id="1.10.760.10">
    <property type="entry name" value="Cytochrome c-like domain"/>
    <property type="match status" value="2"/>
</dbReference>
<evidence type="ECO:0000256" key="1">
    <source>
        <dbReference type="ARBA" id="ARBA00004418"/>
    </source>
</evidence>
<keyword evidence="4 9" id="KW-0479">Metal-binding</keyword>
<comment type="PTM">
    <text evidence="8">Binds 2 heme c groups covalently per subunit.</text>
</comment>
<evidence type="ECO:0000256" key="2">
    <source>
        <dbReference type="ARBA" id="ARBA00022448"/>
    </source>
</evidence>
<accession>A0A923S958</accession>
<keyword evidence="2" id="KW-0813">Transport</keyword>
<dbReference type="SUPFAM" id="SSF46626">
    <property type="entry name" value="Cytochrome c"/>
    <property type="match status" value="2"/>
</dbReference>